<dbReference type="EMBL" id="JBBPBM010000010">
    <property type="protein sequence ID" value="KAK8565135.1"/>
    <property type="molecule type" value="Genomic_DNA"/>
</dbReference>
<sequence>MGSFTIALAYDCMVESTWEAFDPKWSHIWSLPIMQHIRMFLWLVRQRPMKNVERVRRGFSSDPSCLSCGRCYETTLHILRDYPPTRCLWQSIVPQTSHISFFASPLEQWFVSNFGTSRAIGSGYPPWSCFFFSFSSLVDLETTSFLMMFVFPYWISTRLALPELHILGKLFPSLSIEPVVELFKYKASPYGWLCLNIDATVSLSDSSGSIGVGSEGF</sequence>
<dbReference type="Proteomes" id="UP001472677">
    <property type="component" value="Unassembled WGS sequence"/>
</dbReference>
<comment type="caution">
    <text evidence="2">The sequence shown here is derived from an EMBL/GenBank/DDBJ whole genome shotgun (WGS) entry which is preliminary data.</text>
</comment>
<evidence type="ECO:0000313" key="3">
    <source>
        <dbReference type="Proteomes" id="UP001472677"/>
    </source>
</evidence>
<name>A0ABR2ET14_9ROSI</name>
<reference evidence="2 3" key="1">
    <citation type="journal article" date="2024" name="G3 (Bethesda)">
        <title>Genome assembly of Hibiscus sabdariffa L. provides insights into metabolisms of medicinal natural products.</title>
        <authorList>
            <person name="Kim T."/>
        </authorList>
    </citation>
    <scope>NUCLEOTIDE SEQUENCE [LARGE SCALE GENOMIC DNA]</scope>
    <source>
        <strain evidence="2">TK-2024</strain>
        <tissue evidence="2">Old leaves</tissue>
    </source>
</reference>
<evidence type="ECO:0000313" key="2">
    <source>
        <dbReference type="EMBL" id="KAK8565135.1"/>
    </source>
</evidence>
<feature type="domain" description="Reverse transcriptase zinc-binding" evidence="1">
    <location>
        <begin position="4"/>
        <end position="89"/>
    </location>
</feature>
<organism evidence="2 3">
    <name type="scientific">Hibiscus sabdariffa</name>
    <name type="common">roselle</name>
    <dbReference type="NCBI Taxonomy" id="183260"/>
    <lineage>
        <taxon>Eukaryota</taxon>
        <taxon>Viridiplantae</taxon>
        <taxon>Streptophyta</taxon>
        <taxon>Embryophyta</taxon>
        <taxon>Tracheophyta</taxon>
        <taxon>Spermatophyta</taxon>
        <taxon>Magnoliopsida</taxon>
        <taxon>eudicotyledons</taxon>
        <taxon>Gunneridae</taxon>
        <taxon>Pentapetalae</taxon>
        <taxon>rosids</taxon>
        <taxon>malvids</taxon>
        <taxon>Malvales</taxon>
        <taxon>Malvaceae</taxon>
        <taxon>Malvoideae</taxon>
        <taxon>Hibiscus</taxon>
    </lineage>
</organism>
<protein>
    <recommendedName>
        <fullName evidence="1">Reverse transcriptase zinc-binding domain-containing protein</fullName>
    </recommendedName>
</protein>
<gene>
    <name evidence="2" type="ORF">V6N12_058710</name>
</gene>
<accession>A0ABR2ET14</accession>
<dbReference type="InterPro" id="IPR026960">
    <property type="entry name" value="RVT-Znf"/>
</dbReference>
<keyword evidence="3" id="KW-1185">Reference proteome</keyword>
<dbReference type="Pfam" id="PF13966">
    <property type="entry name" value="zf-RVT"/>
    <property type="match status" value="1"/>
</dbReference>
<proteinExistence type="predicted"/>
<evidence type="ECO:0000259" key="1">
    <source>
        <dbReference type="Pfam" id="PF13966"/>
    </source>
</evidence>